<feature type="compositionally biased region" description="Basic and acidic residues" evidence="3">
    <location>
        <begin position="104"/>
        <end position="114"/>
    </location>
</feature>
<dbReference type="Gene3D" id="1.10.10.10">
    <property type="entry name" value="Winged helix-like DNA-binding domain superfamily/Winged helix DNA-binding domain"/>
    <property type="match status" value="1"/>
</dbReference>
<feature type="compositionally biased region" description="Basic residues" evidence="3">
    <location>
        <begin position="85"/>
        <end position="95"/>
    </location>
</feature>
<dbReference type="CDD" id="cd07323">
    <property type="entry name" value="LAM"/>
    <property type="match status" value="1"/>
</dbReference>
<dbReference type="PROSITE" id="PS50961">
    <property type="entry name" value="HTH_LA"/>
    <property type="match status" value="1"/>
</dbReference>
<dbReference type="InterPro" id="IPR045180">
    <property type="entry name" value="La_dom_prot"/>
</dbReference>
<dbReference type="SMART" id="SM00715">
    <property type="entry name" value="LA"/>
    <property type="match status" value="1"/>
</dbReference>
<dbReference type="Proteomes" id="UP001054889">
    <property type="component" value="Unassembled WGS sequence"/>
</dbReference>
<protein>
    <recommendedName>
        <fullName evidence="4">HTH La-type RNA-binding domain-containing protein</fullName>
    </recommendedName>
</protein>
<feature type="compositionally biased region" description="Polar residues" evidence="3">
    <location>
        <begin position="384"/>
        <end position="393"/>
    </location>
</feature>
<feature type="region of interest" description="Disordered" evidence="3">
    <location>
        <begin position="384"/>
        <end position="421"/>
    </location>
</feature>
<feature type="compositionally biased region" description="Low complexity" evidence="3">
    <location>
        <begin position="1"/>
        <end position="11"/>
    </location>
</feature>
<feature type="domain" description="HTH La-type RNA-binding" evidence="4">
    <location>
        <begin position="261"/>
        <end position="350"/>
    </location>
</feature>
<evidence type="ECO:0000256" key="3">
    <source>
        <dbReference type="SAM" id="MobiDB-lite"/>
    </source>
</evidence>
<reference evidence="5" key="2">
    <citation type="submission" date="2021-12" db="EMBL/GenBank/DDBJ databases">
        <title>Resequencing data analysis of finger millet.</title>
        <authorList>
            <person name="Hatakeyama M."/>
            <person name="Aluri S."/>
            <person name="Balachadran M.T."/>
            <person name="Sivarajan S.R."/>
            <person name="Poveda L."/>
            <person name="Shimizu-Inatsugi R."/>
            <person name="Schlapbach R."/>
            <person name="Sreeman S.M."/>
            <person name="Shimizu K.K."/>
        </authorList>
    </citation>
    <scope>NUCLEOTIDE SEQUENCE</scope>
</reference>
<dbReference type="InterPro" id="IPR036388">
    <property type="entry name" value="WH-like_DNA-bd_sf"/>
</dbReference>
<dbReference type="PANTHER" id="PTHR22792">
    <property type="entry name" value="LUPUS LA PROTEIN-RELATED"/>
    <property type="match status" value="1"/>
</dbReference>
<dbReference type="AlphaFoldDB" id="A0AAV5CGU6"/>
<feature type="region of interest" description="Disordered" evidence="3">
    <location>
        <begin position="1"/>
        <end position="159"/>
    </location>
</feature>
<proteinExistence type="predicted"/>
<dbReference type="InterPro" id="IPR006630">
    <property type="entry name" value="La_HTH"/>
</dbReference>
<dbReference type="GO" id="GO:0003723">
    <property type="term" value="F:RNA binding"/>
    <property type="evidence" value="ECO:0007669"/>
    <property type="project" value="UniProtKB-UniRule"/>
</dbReference>
<sequence>MEPPAAAAASPDPTPQEAPKRSPWKHPAPNGVADPGVMDANHWPALSETAKVTTKPAPPPDSSRPPDSSTAPVASSALANSSTSQKHHGRHKSARRGGATGGDHSPRERDHPDRATGGWDHGGGGRGAQRNHNNGGGRRGNGATGFAGRRRGGYEGFYRGPPPMGMGPYMRGAPPPPPPMAVPPPFMGPPPPPVSPMRPFPGAMVFHHEMPSPVSPVSPMYYFGPPPPPEALRGMALAPPMVGPPAYPYFQAPHESLPDSDADAQENQAKLLKQIEFYFSKDNLCMDVFLRRRMDDQGWVDISLIAGFKKVRELTNDLQYIKETVQSSSILETQDDKIRRQNDWDKWVIPQESNPDIASSSASVTSHPDVNDLTVHLGDVSLHESASSSGTVDQNHHEVLLNGSPSGDDQGPVVEDNSSHQ</sequence>
<dbReference type="Pfam" id="PF05383">
    <property type="entry name" value="La"/>
    <property type="match status" value="1"/>
</dbReference>
<name>A0AAV5CGU6_ELECO</name>
<dbReference type="EMBL" id="BQKI01000006">
    <property type="protein sequence ID" value="GJM97318.1"/>
    <property type="molecule type" value="Genomic_DNA"/>
</dbReference>
<gene>
    <name evidence="5" type="primary">ga14237</name>
    <name evidence="5" type="ORF">PR202_ga14237</name>
</gene>
<dbReference type="PANTHER" id="PTHR22792:SF108">
    <property type="entry name" value="LA DOMAIN CONTAINING PROTEIN, EXPRESSED"/>
    <property type="match status" value="1"/>
</dbReference>
<dbReference type="InterPro" id="IPR036390">
    <property type="entry name" value="WH_DNA-bd_sf"/>
</dbReference>
<dbReference type="SUPFAM" id="SSF46785">
    <property type="entry name" value="Winged helix' DNA-binding domain"/>
    <property type="match status" value="1"/>
</dbReference>
<keyword evidence="1 2" id="KW-0694">RNA-binding</keyword>
<organism evidence="5 6">
    <name type="scientific">Eleusine coracana subsp. coracana</name>
    <dbReference type="NCBI Taxonomy" id="191504"/>
    <lineage>
        <taxon>Eukaryota</taxon>
        <taxon>Viridiplantae</taxon>
        <taxon>Streptophyta</taxon>
        <taxon>Embryophyta</taxon>
        <taxon>Tracheophyta</taxon>
        <taxon>Spermatophyta</taxon>
        <taxon>Magnoliopsida</taxon>
        <taxon>Liliopsida</taxon>
        <taxon>Poales</taxon>
        <taxon>Poaceae</taxon>
        <taxon>PACMAD clade</taxon>
        <taxon>Chloridoideae</taxon>
        <taxon>Cynodonteae</taxon>
        <taxon>Eleusininae</taxon>
        <taxon>Eleusine</taxon>
    </lineage>
</organism>
<evidence type="ECO:0000313" key="6">
    <source>
        <dbReference type="Proteomes" id="UP001054889"/>
    </source>
</evidence>
<evidence type="ECO:0000259" key="4">
    <source>
        <dbReference type="PROSITE" id="PS50961"/>
    </source>
</evidence>
<keyword evidence="6" id="KW-1185">Reference proteome</keyword>
<evidence type="ECO:0000313" key="5">
    <source>
        <dbReference type="EMBL" id="GJM97318.1"/>
    </source>
</evidence>
<comment type="caution">
    <text evidence="5">The sequence shown here is derived from an EMBL/GenBank/DDBJ whole genome shotgun (WGS) entry which is preliminary data.</text>
</comment>
<evidence type="ECO:0000256" key="1">
    <source>
        <dbReference type="ARBA" id="ARBA00022884"/>
    </source>
</evidence>
<accession>A0AAV5CGU6</accession>
<feature type="compositionally biased region" description="Gly residues" evidence="3">
    <location>
        <begin position="134"/>
        <end position="145"/>
    </location>
</feature>
<dbReference type="FunFam" id="1.10.10.10:FF:000131">
    <property type="entry name" value="la-related protein 1B isoform X2"/>
    <property type="match status" value="1"/>
</dbReference>
<reference evidence="5" key="1">
    <citation type="journal article" date="2018" name="DNA Res.">
        <title>Multiple hybrid de novo genome assembly of finger millet, an orphan allotetraploid crop.</title>
        <authorList>
            <person name="Hatakeyama M."/>
            <person name="Aluri S."/>
            <person name="Balachadran M.T."/>
            <person name="Sivarajan S.R."/>
            <person name="Patrignani A."/>
            <person name="Gruter S."/>
            <person name="Poveda L."/>
            <person name="Shimizu-Inatsugi R."/>
            <person name="Baeten J."/>
            <person name="Francoijs K.J."/>
            <person name="Nataraja K.N."/>
            <person name="Reddy Y.A.N."/>
            <person name="Phadnis S."/>
            <person name="Ravikumar R.L."/>
            <person name="Schlapbach R."/>
            <person name="Sreeman S.M."/>
            <person name="Shimizu K.K."/>
        </authorList>
    </citation>
    <scope>NUCLEOTIDE SEQUENCE</scope>
</reference>
<evidence type="ECO:0000256" key="2">
    <source>
        <dbReference type="PROSITE-ProRule" id="PRU00332"/>
    </source>
</evidence>